<keyword evidence="6 9" id="KW-1133">Transmembrane helix</keyword>
<evidence type="ECO:0000256" key="8">
    <source>
        <dbReference type="ARBA" id="ARBA00038436"/>
    </source>
</evidence>
<feature type="domain" description="Tripartite ATP-independent periplasmic transporters DctQ component" evidence="10">
    <location>
        <begin position="61"/>
        <end position="190"/>
    </location>
</feature>
<dbReference type="RefSeq" id="WP_218139096.1">
    <property type="nucleotide sequence ID" value="NZ_FNXG01000002.1"/>
</dbReference>
<proteinExistence type="inferred from homology"/>
<dbReference type="GO" id="GO:0005886">
    <property type="term" value="C:plasma membrane"/>
    <property type="evidence" value="ECO:0007669"/>
    <property type="project" value="UniProtKB-SubCell"/>
</dbReference>
<dbReference type="Proteomes" id="UP000199125">
    <property type="component" value="Unassembled WGS sequence"/>
</dbReference>
<dbReference type="AlphaFoldDB" id="A0A1H6LWP3"/>
<gene>
    <name evidence="11" type="ORF">SAMN04488075_1705</name>
</gene>
<comment type="subunit">
    <text evidence="9">The complex comprises the extracytoplasmic solute receptor protein and the two transmembrane proteins.</text>
</comment>
<comment type="similarity">
    <text evidence="8 9">Belongs to the TRAP transporter small permease family.</text>
</comment>
<evidence type="ECO:0000256" key="9">
    <source>
        <dbReference type="RuleBase" id="RU369079"/>
    </source>
</evidence>
<dbReference type="PANTHER" id="PTHR35011:SF10">
    <property type="entry name" value="TRAP TRANSPORTER SMALL PERMEASE PROTEIN"/>
    <property type="match status" value="1"/>
</dbReference>
<keyword evidence="7 9" id="KW-0472">Membrane</keyword>
<evidence type="ECO:0000256" key="6">
    <source>
        <dbReference type="ARBA" id="ARBA00022989"/>
    </source>
</evidence>
<feature type="transmembrane region" description="Helical" evidence="9">
    <location>
        <begin position="121"/>
        <end position="143"/>
    </location>
</feature>
<sequence length="198" mass="21384">MAAFEGMETAQSDFETDVQDAEAGGAPAARGLIAGFQRLARLLSAFGGIVAMLILVFVTSHILLEIALRSLFGTSTYVLDEFVGYSVAAMTFLALGRAMSDGALIRVSFLLDMVRSPVLNRALRLGCILLTACLAGFMTWIFWKTVSRNFMRGVTSDTIAHVPLWIPESLVLAGLAIFFVQLLADALKLIAKNPHSAR</sequence>
<evidence type="ECO:0000256" key="4">
    <source>
        <dbReference type="ARBA" id="ARBA00022519"/>
    </source>
</evidence>
<comment type="caution">
    <text evidence="9">Lacks conserved residue(s) required for the propagation of feature annotation.</text>
</comment>
<accession>A0A1H6LWP3</accession>
<keyword evidence="5 9" id="KW-0812">Transmembrane</keyword>
<evidence type="ECO:0000256" key="3">
    <source>
        <dbReference type="ARBA" id="ARBA00022475"/>
    </source>
</evidence>
<evidence type="ECO:0000313" key="12">
    <source>
        <dbReference type="Proteomes" id="UP000199125"/>
    </source>
</evidence>
<dbReference type="InterPro" id="IPR007387">
    <property type="entry name" value="TRAP_DctQ"/>
</dbReference>
<evidence type="ECO:0000256" key="2">
    <source>
        <dbReference type="ARBA" id="ARBA00022448"/>
    </source>
</evidence>
<evidence type="ECO:0000256" key="7">
    <source>
        <dbReference type="ARBA" id="ARBA00023136"/>
    </source>
</evidence>
<evidence type="ECO:0000313" key="11">
    <source>
        <dbReference type="EMBL" id="SEH89956.1"/>
    </source>
</evidence>
<dbReference type="InterPro" id="IPR055348">
    <property type="entry name" value="DctQ"/>
</dbReference>
<dbReference type="PANTHER" id="PTHR35011">
    <property type="entry name" value="2,3-DIKETO-L-GULONATE TRAP TRANSPORTER SMALL PERMEASE PROTEIN YIAM"/>
    <property type="match status" value="1"/>
</dbReference>
<keyword evidence="12" id="KW-1185">Reference proteome</keyword>
<comment type="function">
    <text evidence="9">Part of the tripartite ATP-independent periplasmic (TRAP) transport system.</text>
</comment>
<dbReference type="Pfam" id="PF04290">
    <property type="entry name" value="DctQ"/>
    <property type="match status" value="1"/>
</dbReference>
<feature type="transmembrane region" description="Helical" evidence="9">
    <location>
        <begin position="82"/>
        <end position="100"/>
    </location>
</feature>
<protein>
    <recommendedName>
        <fullName evidence="9">TRAP transporter small permease protein</fullName>
    </recommendedName>
</protein>
<evidence type="ECO:0000259" key="10">
    <source>
        <dbReference type="Pfam" id="PF04290"/>
    </source>
</evidence>
<dbReference type="EMBL" id="FNXG01000002">
    <property type="protein sequence ID" value="SEH89956.1"/>
    <property type="molecule type" value="Genomic_DNA"/>
</dbReference>
<dbReference type="GO" id="GO:0015740">
    <property type="term" value="P:C4-dicarboxylate transport"/>
    <property type="evidence" value="ECO:0007669"/>
    <property type="project" value="TreeGrafter"/>
</dbReference>
<comment type="subcellular location">
    <subcellularLocation>
        <location evidence="1 9">Cell inner membrane</location>
        <topology evidence="1 9">Multi-pass membrane protein</topology>
    </subcellularLocation>
</comment>
<evidence type="ECO:0000256" key="1">
    <source>
        <dbReference type="ARBA" id="ARBA00004429"/>
    </source>
</evidence>
<keyword evidence="4 9" id="KW-0997">Cell inner membrane</keyword>
<name>A0A1H6LWP3_9RHOB</name>
<reference evidence="12" key="1">
    <citation type="submission" date="2016-10" db="EMBL/GenBank/DDBJ databases">
        <authorList>
            <person name="Varghese N."/>
            <person name="Submissions S."/>
        </authorList>
    </citation>
    <scope>NUCLEOTIDE SEQUENCE [LARGE SCALE GENOMIC DNA]</scope>
    <source>
        <strain evidence="12">DSM 11593</strain>
    </source>
</reference>
<organism evidence="11 12">
    <name type="scientific">Paracoccus alkenifer</name>
    <dbReference type="NCBI Taxonomy" id="65735"/>
    <lineage>
        <taxon>Bacteria</taxon>
        <taxon>Pseudomonadati</taxon>
        <taxon>Pseudomonadota</taxon>
        <taxon>Alphaproteobacteria</taxon>
        <taxon>Rhodobacterales</taxon>
        <taxon>Paracoccaceae</taxon>
        <taxon>Paracoccus</taxon>
    </lineage>
</organism>
<feature type="transmembrane region" description="Helical" evidence="9">
    <location>
        <begin position="39"/>
        <end position="62"/>
    </location>
</feature>
<dbReference type="GO" id="GO:0022857">
    <property type="term" value="F:transmembrane transporter activity"/>
    <property type="evidence" value="ECO:0007669"/>
    <property type="project" value="UniProtKB-UniRule"/>
</dbReference>
<keyword evidence="3" id="KW-1003">Cell membrane</keyword>
<dbReference type="STRING" id="65735.SAMN04488075_1705"/>
<keyword evidence="2 9" id="KW-0813">Transport</keyword>
<evidence type="ECO:0000256" key="5">
    <source>
        <dbReference type="ARBA" id="ARBA00022692"/>
    </source>
</evidence>